<accession>A0A7V5I0L1</accession>
<sequence>MHDLYISQQIAREVIKKAEEKEGSEVLEVKIKLGELTHLNPEQIKFWLKELFRKTCASGAKILIEKIPVTIRCKNCGYRGRIEKALSEYEYPISFSLFSLNCPECGSCEVEVENGRECMLERIKLKVK</sequence>
<feature type="binding site" evidence="4">
    <location>
        <position position="73"/>
    </location>
    <ligand>
        <name>Zn(2+)</name>
        <dbReference type="ChEBI" id="CHEBI:29105"/>
    </ligand>
</feature>
<name>A0A7V5I0L1_UNCAE</name>
<comment type="caution">
    <text evidence="5">The sequence shown here is derived from an EMBL/GenBank/DDBJ whole genome shotgun (WGS) entry which is preliminary data.</text>
</comment>
<proteinExistence type="inferred from homology"/>
<feature type="binding site" evidence="4">
    <location>
        <position position="76"/>
    </location>
    <ligand>
        <name>Zn(2+)</name>
        <dbReference type="ChEBI" id="CHEBI:29105"/>
    </ligand>
</feature>
<dbReference type="EMBL" id="DRTT01000171">
    <property type="protein sequence ID" value="HHF99071.1"/>
    <property type="molecule type" value="Genomic_DNA"/>
</dbReference>
<dbReference type="HAMAP" id="MF_00213">
    <property type="entry name" value="HypA_HybF"/>
    <property type="match status" value="1"/>
</dbReference>
<evidence type="ECO:0000256" key="1">
    <source>
        <dbReference type="ARBA" id="ARBA00022596"/>
    </source>
</evidence>
<feature type="binding site" evidence="4">
    <location>
        <position position="105"/>
    </location>
    <ligand>
        <name>Zn(2+)</name>
        <dbReference type="ChEBI" id="CHEBI:29105"/>
    </ligand>
</feature>
<evidence type="ECO:0000256" key="3">
    <source>
        <dbReference type="ARBA" id="ARBA00022833"/>
    </source>
</evidence>
<organism evidence="5">
    <name type="scientific">Aerophobetes bacterium</name>
    <dbReference type="NCBI Taxonomy" id="2030807"/>
    <lineage>
        <taxon>Bacteria</taxon>
        <taxon>Candidatus Aerophobota</taxon>
    </lineage>
</organism>
<protein>
    <recommendedName>
        <fullName evidence="4">Hydrogenase maturation factor HypA</fullName>
    </recommendedName>
</protein>
<evidence type="ECO:0000313" key="5">
    <source>
        <dbReference type="EMBL" id="HHF99071.1"/>
    </source>
</evidence>
<dbReference type="PIRSF" id="PIRSF004761">
    <property type="entry name" value="Hydrgn_mat_HypA"/>
    <property type="match status" value="1"/>
</dbReference>
<dbReference type="InterPro" id="IPR000688">
    <property type="entry name" value="HypA/HybF"/>
</dbReference>
<dbReference type="Pfam" id="PF01155">
    <property type="entry name" value="HypA"/>
    <property type="match status" value="1"/>
</dbReference>
<feature type="binding site" evidence="4">
    <location>
        <position position="102"/>
    </location>
    <ligand>
        <name>Zn(2+)</name>
        <dbReference type="ChEBI" id="CHEBI:29105"/>
    </ligand>
</feature>
<dbReference type="GO" id="GO:0051604">
    <property type="term" value="P:protein maturation"/>
    <property type="evidence" value="ECO:0007669"/>
    <property type="project" value="InterPro"/>
</dbReference>
<reference evidence="5" key="1">
    <citation type="journal article" date="2020" name="mSystems">
        <title>Genome- and Community-Level Interaction Insights into Carbon Utilization and Element Cycling Functions of Hydrothermarchaeota in Hydrothermal Sediment.</title>
        <authorList>
            <person name="Zhou Z."/>
            <person name="Liu Y."/>
            <person name="Xu W."/>
            <person name="Pan J."/>
            <person name="Luo Z.H."/>
            <person name="Li M."/>
        </authorList>
    </citation>
    <scope>NUCLEOTIDE SEQUENCE [LARGE SCALE GENOMIC DNA]</scope>
    <source>
        <strain evidence="5">HyVt-92</strain>
    </source>
</reference>
<feature type="binding site" evidence="4">
    <location>
        <position position="2"/>
    </location>
    <ligand>
        <name>Ni(2+)</name>
        <dbReference type="ChEBI" id="CHEBI:49786"/>
    </ligand>
</feature>
<keyword evidence="3 4" id="KW-0862">Zinc</keyword>
<keyword evidence="1 4" id="KW-0533">Nickel</keyword>
<comment type="function">
    <text evidence="4">Involved in the maturation of [NiFe] hydrogenases. Required for nickel insertion into the metal center of the hydrogenase.</text>
</comment>
<dbReference type="PANTHER" id="PTHR34535:SF3">
    <property type="entry name" value="HYDROGENASE MATURATION FACTOR HYPA"/>
    <property type="match status" value="1"/>
</dbReference>
<evidence type="ECO:0000256" key="2">
    <source>
        <dbReference type="ARBA" id="ARBA00022723"/>
    </source>
</evidence>
<dbReference type="PANTHER" id="PTHR34535">
    <property type="entry name" value="HYDROGENASE MATURATION FACTOR HYPA"/>
    <property type="match status" value="1"/>
</dbReference>
<dbReference type="GO" id="GO:0016151">
    <property type="term" value="F:nickel cation binding"/>
    <property type="evidence" value="ECO:0007669"/>
    <property type="project" value="UniProtKB-UniRule"/>
</dbReference>
<keyword evidence="2 4" id="KW-0479">Metal-binding</keyword>
<gene>
    <name evidence="4 5" type="primary">hypA</name>
    <name evidence="5" type="ORF">ENL39_06285</name>
</gene>
<comment type="similarity">
    <text evidence="4">Belongs to the HypA/HybF family.</text>
</comment>
<dbReference type="AlphaFoldDB" id="A0A7V5I0L1"/>
<evidence type="ECO:0000256" key="4">
    <source>
        <dbReference type="HAMAP-Rule" id="MF_00213"/>
    </source>
</evidence>
<dbReference type="Proteomes" id="UP000886070">
    <property type="component" value="Unassembled WGS sequence"/>
</dbReference>
<dbReference type="Gene3D" id="3.30.2320.80">
    <property type="match status" value="1"/>
</dbReference>
<dbReference type="GO" id="GO:0008270">
    <property type="term" value="F:zinc ion binding"/>
    <property type="evidence" value="ECO:0007669"/>
    <property type="project" value="UniProtKB-UniRule"/>
</dbReference>